<evidence type="ECO:0000256" key="3">
    <source>
        <dbReference type="ARBA" id="ARBA00022989"/>
    </source>
</evidence>
<dbReference type="RefSeq" id="WP_221047786.1">
    <property type="nucleotide sequence ID" value="NZ_AP019782.1"/>
</dbReference>
<evidence type="ECO:0000256" key="4">
    <source>
        <dbReference type="ARBA" id="ARBA00023136"/>
    </source>
</evidence>
<dbReference type="GO" id="GO:0008324">
    <property type="term" value="F:monoatomic cation transmembrane transporter activity"/>
    <property type="evidence" value="ECO:0007669"/>
    <property type="project" value="InterPro"/>
</dbReference>
<evidence type="ECO:0000256" key="2">
    <source>
        <dbReference type="ARBA" id="ARBA00022692"/>
    </source>
</evidence>
<sequence length="535" mass="60768">MIGRFAVFLAYHLEGSAAYKRWKGFFHNLLINPRSRMRPYFDLSMMALVTLSVFLYIYDTKHGGGVAGEYLEYFAVSVFCVEYLLRLWLHDDSHKIVIEHYEKAEFLNLRFRLGPALWHILLRKWQYATTPFAVIDLLAILPVYRPLRILRVFILLRLFKLFRYAQSFNEFVRVLSEKRFELYTLAFFLGFVILASSAAMYVFEGELEGGQIRGFSDALYWSFVTLFTVGYGDITPQTPEGRIITYLLVISGVGLVAFLTSLLIAAFAEKMDELREHRVYVEVEKCEGLIVVCGYGRMGQVVVQKLEEDGARFVIIDRDRDRVDLAKKRGFLAILGDASSNEILVRLGIRDQVGTVLCLTGDDVLNVYITLTARYLNPTLNIISRAAKPESARKLEQAGANYVIQPFEMVGLTVAEYVGQPVAFEAVYGMAGGDKYTRVEAVMAAEGSVLAGAHIGDIRFDDIRLILLGVIGVPHDSRENRPGYSLRSRFFYFNPPADFRLHAGDILVVFGHEYSIAHFKELADKGRLNLLRKRA</sequence>
<keyword evidence="3 5" id="KW-1133">Transmembrane helix</keyword>
<evidence type="ECO:0000259" key="6">
    <source>
        <dbReference type="PROSITE" id="PS51201"/>
    </source>
</evidence>
<keyword evidence="9" id="KW-1185">Reference proteome</keyword>
<dbReference type="InterPro" id="IPR005821">
    <property type="entry name" value="Ion_trans_dom"/>
</dbReference>
<reference evidence="8" key="1">
    <citation type="submission" date="2019-06" db="EMBL/GenBank/DDBJ databases">
        <title>Complete genome sequence of Methylogaea oryzae strain JCM16910.</title>
        <authorList>
            <person name="Asakawa S."/>
        </authorList>
    </citation>
    <scope>NUCLEOTIDE SEQUENCE</scope>
    <source>
        <strain evidence="8">E10</strain>
    </source>
</reference>
<feature type="domain" description="RCK N-terminal" evidence="6">
    <location>
        <begin position="287"/>
        <end position="404"/>
    </location>
</feature>
<keyword evidence="2 5" id="KW-0812">Transmembrane</keyword>
<dbReference type="EMBL" id="AP019782">
    <property type="protein sequence ID" value="BBL72835.1"/>
    <property type="molecule type" value="Genomic_DNA"/>
</dbReference>
<keyword evidence="4 5" id="KW-0472">Membrane</keyword>
<dbReference type="InterPro" id="IPR006037">
    <property type="entry name" value="RCK_C"/>
</dbReference>
<feature type="transmembrane region" description="Helical" evidence="5">
    <location>
        <begin position="70"/>
        <end position="89"/>
    </location>
</feature>
<feature type="transmembrane region" description="Helical" evidence="5">
    <location>
        <begin position="41"/>
        <end position="58"/>
    </location>
</feature>
<dbReference type="PANTHER" id="PTHR43833">
    <property type="entry name" value="POTASSIUM CHANNEL PROTEIN 2-RELATED-RELATED"/>
    <property type="match status" value="1"/>
</dbReference>
<feature type="transmembrane region" description="Helical" evidence="5">
    <location>
        <begin position="125"/>
        <end position="144"/>
    </location>
</feature>
<comment type="subcellular location">
    <subcellularLocation>
        <location evidence="1">Membrane</location>
        <topology evidence="1">Multi-pass membrane protein</topology>
    </subcellularLocation>
</comment>
<dbReference type="PANTHER" id="PTHR43833:SF9">
    <property type="entry name" value="POTASSIUM CHANNEL PROTEIN YUGO-RELATED"/>
    <property type="match status" value="1"/>
</dbReference>
<dbReference type="PROSITE" id="PS51202">
    <property type="entry name" value="RCK_C"/>
    <property type="match status" value="1"/>
</dbReference>
<protein>
    <recommendedName>
        <fullName evidence="10">Potassium channel protein</fullName>
    </recommendedName>
</protein>
<gene>
    <name evidence="8" type="ORF">MoryE10_34410</name>
</gene>
<dbReference type="GO" id="GO:0016020">
    <property type="term" value="C:membrane"/>
    <property type="evidence" value="ECO:0007669"/>
    <property type="project" value="UniProtKB-SubCell"/>
</dbReference>
<evidence type="ECO:0000313" key="9">
    <source>
        <dbReference type="Proteomes" id="UP000824988"/>
    </source>
</evidence>
<evidence type="ECO:0000259" key="7">
    <source>
        <dbReference type="PROSITE" id="PS51202"/>
    </source>
</evidence>
<dbReference type="GO" id="GO:0005216">
    <property type="term" value="F:monoatomic ion channel activity"/>
    <property type="evidence" value="ECO:0007669"/>
    <property type="project" value="InterPro"/>
</dbReference>
<dbReference type="Pfam" id="PF02254">
    <property type="entry name" value="TrkA_N"/>
    <property type="match status" value="1"/>
</dbReference>
<feature type="transmembrane region" description="Helical" evidence="5">
    <location>
        <begin position="215"/>
        <end position="231"/>
    </location>
</feature>
<dbReference type="GO" id="GO:0006813">
    <property type="term" value="P:potassium ion transport"/>
    <property type="evidence" value="ECO:0007669"/>
    <property type="project" value="InterPro"/>
</dbReference>
<accession>A0A8D4VV61</accession>
<evidence type="ECO:0000256" key="1">
    <source>
        <dbReference type="ARBA" id="ARBA00004141"/>
    </source>
</evidence>
<feature type="transmembrane region" description="Helical" evidence="5">
    <location>
        <begin position="243"/>
        <end position="268"/>
    </location>
</feature>
<evidence type="ECO:0008006" key="10">
    <source>
        <dbReference type="Google" id="ProtNLM"/>
    </source>
</evidence>
<dbReference type="AlphaFoldDB" id="A0A8D4VV61"/>
<proteinExistence type="predicted"/>
<evidence type="ECO:0000256" key="5">
    <source>
        <dbReference type="SAM" id="Phobius"/>
    </source>
</evidence>
<dbReference type="PROSITE" id="PS51201">
    <property type="entry name" value="RCK_N"/>
    <property type="match status" value="1"/>
</dbReference>
<dbReference type="Pfam" id="PF00520">
    <property type="entry name" value="Ion_trans"/>
    <property type="match status" value="1"/>
</dbReference>
<dbReference type="Proteomes" id="UP000824988">
    <property type="component" value="Chromosome"/>
</dbReference>
<dbReference type="InterPro" id="IPR003148">
    <property type="entry name" value="RCK_N"/>
</dbReference>
<evidence type="ECO:0000313" key="8">
    <source>
        <dbReference type="EMBL" id="BBL72835.1"/>
    </source>
</evidence>
<dbReference type="InterPro" id="IPR050721">
    <property type="entry name" value="Trk_Ktr_HKT_K-transport"/>
</dbReference>
<feature type="domain" description="RCK C-terminal" evidence="7">
    <location>
        <begin position="425"/>
        <end position="525"/>
    </location>
</feature>
<organism evidence="8 9">
    <name type="scientific">Methylogaea oryzae</name>
    <dbReference type="NCBI Taxonomy" id="1295382"/>
    <lineage>
        <taxon>Bacteria</taxon>
        <taxon>Pseudomonadati</taxon>
        <taxon>Pseudomonadota</taxon>
        <taxon>Gammaproteobacteria</taxon>
        <taxon>Methylococcales</taxon>
        <taxon>Methylococcaceae</taxon>
        <taxon>Methylogaea</taxon>
    </lineage>
</organism>
<feature type="transmembrane region" description="Helical" evidence="5">
    <location>
        <begin position="185"/>
        <end position="203"/>
    </location>
</feature>
<dbReference type="KEGG" id="moz:MoryE10_34410"/>
<name>A0A8D4VV61_9GAMM</name>